<keyword evidence="2" id="KW-1185">Reference proteome</keyword>
<dbReference type="Gene3D" id="2.60.120.620">
    <property type="entry name" value="q2cbj1_9rhob like domain"/>
    <property type="match status" value="1"/>
</dbReference>
<sequence length="291" mass="34072">MSYYYHRAKGIFYSKLSNTKLRSLVQSIVSKMILSKKLKGNYNFFKIEHLQKHKSELKETGITYLGKILDDQTIEEITNNIKNLKCHDTWCPELVEFYVNEVTDKTHTASFKREDLVKQKIIFEIANNASVLDIVKDYLGTTPTISNVNAWWSFGGRNKAQEAQNFHRDNDDIKFCKLFIYLTDVTEESGPHIYVRNSVYANKLRKIRRLTDDEVEHNFNKNDILTLVYPKGHAFLEDTYGIHKGMLPKSENRLLLQIQYSISPIGYIKYIPEPITHDTDYSNYINRLIIK</sequence>
<dbReference type="EMBL" id="CP155618">
    <property type="protein sequence ID" value="XBL15722.1"/>
    <property type="molecule type" value="Genomic_DNA"/>
</dbReference>
<dbReference type="RefSeq" id="WP_308991779.1">
    <property type="nucleotide sequence ID" value="NZ_CP155618.1"/>
</dbReference>
<dbReference type="SUPFAM" id="SSF51197">
    <property type="entry name" value="Clavaminate synthase-like"/>
    <property type="match status" value="1"/>
</dbReference>
<organism evidence="1 2">
    <name type="scientific">Mariniflexile litorale</name>
    <dbReference type="NCBI Taxonomy" id="3045158"/>
    <lineage>
        <taxon>Bacteria</taxon>
        <taxon>Pseudomonadati</taxon>
        <taxon>Bacteroidota</taxon>
        <taxon>Flavobacteriia</taxon>
        <taxon>Flavobacteriales</taxon>
        <taxon>Flavobacteriaceae</taxon>
        <taxon>Mariniflexile</taxon>
    </lineage>
</organism>
<evidence type="ECO:0000313" key="2">
    <source>
        <dbReference type="Proteomes" id="UP001224325"/>
    </source>
</evidence>
<dbReference type="Proteomes" id="UP001224325">
    <property type="component" value="Chromosome"/>
</dbReference>
<evidence type="ECO:0000313" key="1">
    <source>
        <dbReference type="EMBL" id="XBL15722.1"/>
    </source>
</evidence>
<gene>
    <name evidence="1" type="ORF">QLS71_006825</name>
</gene>
<dbReference type="KEGG" id="mlil:QLS71_006825"/>
<evidence type="ECO:0008006" key="3">
    <source>
        <dbReference type="Google" id="ProtNLM"/>
    </source>
</evidence>
<protein>
    <recommendedName>
        <fullName evidence="3">Phytanoyl-CoA dioxygenase PhyH</fullName>
    </recommendedName>
</protein>
<reference evidence="1" key="1">
    <citation type="submission" date="2024-04" db="EMBL/GenBank/DDBJ databases">
        <title>Mariniflexile litorale, isolated from the shallow sediments of the Sea of Japan.</title>
        <authorList>
            <person name="Romanenko L."/>
            <person name="Isaeva M."/>
        </authorList>
    </citation>
    <scope>NUCLEOTIDE SEQUENCE [LARGE SCALE GENOMIC DNA]</scope>
    <source>
        <strain evidence="1">KMM 9835</strain>
    </source>
</reference>
<dbReference type="AlphaFoldDB" id="A0AAU7EJS8"/>
<accession>A0AAU7EJS8</accession>
<proteinExistence type="predicted"/>
<name>A0AAU7EJS8_9FLAO</name>